<keyword evidence="5" id="KW-1185">Reference proteome</keyword>
<dbReference type="KEGG" id="lrs:PX52LOC_01822"/>
<organism evidence="4 5">
    <name type="scientific">Limnoglobus roseus</name>
    <dbReference type="NCBI Taxonomy" id="2598579"/>
    <lineage>
        <taxon>Bacteria</taxon>
        <taxon>Pseudomonadati</taxon>
        <taxon>Planctomycetota</taxon>
        <taxon>Planctomycetia</taxon>
        <taxon>Gemmatales</taxon>
        <taxon>Gemmataceae</taxon>
        <taxon>Limnoglobus</taxon>
    </lineage>
</organism>
<accession>A0A5C1A6V9</accession>
<gene>
    <name evidence="4" type="ORF">PX52LOC_01822</name>
</gene>
<dbReference type="Pfam" id="PF10503">
    <property type="entry name" value="Esterase_PHB"/>
    <property type="match status" value="1"/>
</dbReference>
<name>A0A5C1A6V9_9BACT</name>
<dbReference type="GO" id="GO:0016787">
    <property type="term" value="F:hydrolase activity"/>
    <property type="evidence" value="ECO:0007669"/>
    <property type="project" value="UniProtKB-KW"/>
</dbReference>
<dbReference type="PANTHER" id="PTHR43037:SF5">
    <property type="entry name" value="FERULOYL ESTERASE"/>
    <property type="match status" value="1"/>
</dbReference>
<dbReference type="InterPro" id="IPR050955">
    <property type="entry name" value="Plant_Biomass_Hydrol_Est"/>
</dbReference>
<evidence type="ECO:0000313" key="4">
    <source>
        <dbReference type="EMBL" id="QEL14921.1"/>
    </source>
</evidence>
<evidence type="ECO:0000313" key="5">
    <source>
        <dbReference type="Proteomes" id="UP000324974"/>
    </source>
</evidence>
<protein>
    <submittedName>
        <fullName evidence="4">Polyhydroxybutyrate depolymerase</fullName>
    </submittedName>
</protein>
<feature type="chain" id="PRO_5023129286" evidence="3">
    <location>
        <begin position="19"/>
        <end position="245"/>
    </location>
</feature>
<dbReference type="SUPFAM" id="SSF53474">
    <property type="entry name" value="alpha/beta-Hydrolases"/>
    <property type="match status" value="1"/>
</dbReference>
<dbReference type="InterPro" id="IPR010126">
    <property type="entry name" value="Esterase_phb"/>
</dbReference>
<dbReference type="InterPro" id="IPR029058">
    <property type="entry name" value="AB_hydrolase_fold"/>
</dbReference>
<dbReference type="EMBL" id="CP042425">
    <property type="protein sequence ID" value="QEL14921.1"/>
    <property type="molecule type" value="Genomic_DNA"/>
</dbReference>
<evidence type="ECO:0000256" key="1">
    <source>
        <dbReference type="ARBA" id="ARBA00022729"/>
    </source>
</evidence>
<keyword evidence="1 3" id="KW-0732">Signal</keyword>
<reference evidence="5" key="1">
    <citation type="submission" date="2019-08" db="EMBL/GenBank/DDBJ databases">
        <title>Limnoglobus roseus gen. nov., sp. nov., a novel freshwater planctomycete with a giant genome from the family Gemmataceae.</title>
        <authorList>
            <person name="Kulichevskaya I.S."/>
            <person name="Naumoff D.G."/>
            <person name="Miroshnikov K."/>
            <person name="Ivanova A."/>
            <person name="Philippov D.A."/>
            <person name="Hakobyan A."/>
            <person name="Rijpstra I.C."/>
            <person name="Sinninghe Damste J.S."/>
            <person name="Liesack W."/>
            <person name="Dedysh S.N."/>
        </authorList>
    </citation>
    <scope>NUCLEOTIDE SEQUENCE [LARGE SCALE GENOMIC DNA]</scope>
    <source>
        <strain evidence="5">PX52</strain>
    </source>
</reference>
<evidence type="ECO:0000256" key="3">
    <source>
        <dbReference type="SAM" id="SignalP"/>
    </source>
</evidence>
<dbReference type="GO" id="GO:0005576">
    <property type="term" value="C:extracellular region"/>
    <property type="evidence" value="ECO:0007669"/>
    <property type="project" value="InterPro"/>
</dbReference>
<evidence type="ECO:0000256" key="2">
    <source>
        <dbReference type="ARBA" id="ARBA00022801"/>
    </source>
</evidence>
<dbReference type="OrthoDB" id="265412at2"/>
<keyword evidence="2" id="KW-0378">Hydrolase</keyword>
<sequence>MTRLLPLALLCFPVALRAADPKAGEFPDETLTVGALKREYRLVVPKAVDLAKPAPLVIAFHGMGIDSKDTMPKYTKLNDTAEKHKFIVAYPNAIDRTWGLRPEKVTADLAFFDALLKELQGRYKIDANRIYVLGMSNGGYFAHLVGKERSKVVAAVASHSGLLGMQTILGIKADRKFPVLIVHGDKDRLQPIDWARDNRTRYEKEGHEVKYVELAGHGHTWATKDDVNETIWAFFADHPLDAKKK</sequence>
<feature type="signal peptide" evidence="3">
    <location>
        <begin position="1"/>
        <end position="18"/>
    </location>
</feature>
<dbReference type="Proteomes" id="UP000324974">
    <property type="component" value="Chromosome"/>
</dbReference>
<dbReference type="RefSeq" id="WP_149109778.1">
    <property type="nucleotide sequence ID" value="NZ_CP042425.1"/>
</dbReference>
<dbReference type="PANTHER" id="PTHR43037">
    <property type="entry name" value="UNNAMED PRODUCT-RELATED"/>
    <property type="match status" value="1"/>
</dbReference>
<dbReference type="Gene3D" id="3.40.50.1820">
    <property type="entry name" value="alpha/beta hydrolase"/>
    <property type="match status" value="1"/>
</dbReference>
<dbReference type="AlphaFoldDB" id="A0A5C1A6V9"/>
<proteinExistence type="predicted"/>